<reference evidence="1 2" key="1">
    <citation type="submission" date="2019-10" db="EMBL/GenBank/DDBJ databases">
        <title>Assembly and Annotation for the nematode Trichostrongylus colubriformis.</title>
        <authorList>
            <person name="Martin J."/>
        </authorList>
    </citation>
    <scope>NUCLEOTIDE SEQUENCE [LARGE SCALE GENOMIC DNA]</scope>
    <source>
        <strain evidence="1">G859</strain>
        <tissue evidence="1">Whole worm</tissue>
    </source>
</reference>
<keyword evidence="2" id="KW-1185">Reference proteome</keyword>
<name>A0AAN8INA2_TRICO</name>
<dbReference type="AlphaFoldDB" id="A0AAN8INA2"/>
<accession>A0AAN8INA2</accession>
<proteinExistence type="predicted"/>
<dbReference type="EMBL" id="WIXE01012837">
    <property type="protein sequence ID" value="KAK5975617.1"/>
    <property type="molecule type" value="Genomic_DNA"/>
</dbReference>
<evidence type="ECO:0000313" key="1">
    <source>
        <dbReference type="EMBL" id="KAK5975617.1"/>
    </source>
</evidence>
<sequence length="100" mass="11618">MLETTFKDTSTKQSAWFPQQKLPPKFRSYDAKVRAPREGPGLKEYMEKARSLTREGNKYISGQRNTTIRMFYFKPIISRSDCFCESLSKDEGLGTLRNLI</sequence>
<dbReference type="Proteomes" id="UP001331761">
    <property type="component" value="Unassembled WGS sequence"/>
</dbReference>
<protein>
    <submittedName>
        <fullName evidence="1">Uncharacterized protein</fullName>
    </submittedName>
</protein>
<organism evidence="1 2">
    <name type="scientific">Trichostrongylus colubriformis</name>
    <name type="common">Black scour worm</name>
    <dbReference type="NCBI Taxonomy" id="6319"/>
    <lineage>
        <taxon>Eukaryota</taxon>
        <taxon>Metazoa</taxon>
        <taxon>Ecdysozoa</taxon>
        <taxon>Nematoda</taxon>
        <taxon>Chromadorea</taxon>
        <taxon>Rhabditida</taxon>
        <taxon>Rhabditina</taxon>
        <taxon>Rhabditomorpha</taxon>
        <taxon>Strongyloidea</taxon>
        <taxon>Trichostrongylidae</taxon>
        <taxon>Trichostrongylus</taxon>
    </lineage>
</organism>
<comment type="caution">
    <text evidence="1">The sequence shown here is derived from an EMBL/GenBank/DDBJ whole genome shotgun (WGS) entry which is preliminary data.</text>
</comment>
<evidence type="ECO:0000313" key="2">
    <source>
        <dbReference type="Proteomes" id="UP001331761"/>
    </source>
</evidence>
<gene>
    <name evidence="1" type="ORF">GCK32_019636</name>
</gene>